<dbReference type="Proteomes" id="UP000298030">
    <property type="component" value="Unassembled WGS sequence"/>
</dbReference>
<name>A0A4Y7SVG6_COPMI</name>
<evidence type="ECO:0000313" key="2">
    <source>
        <dbReference type="Proteomes" id="UP000298030"/>
    </source>
</evidence>
<reference evidence="1 2" key="1">
    <citation type="journal article" date="2019" name="Nat. Ecol. Evol.">
        <title>Megaphylogeny resolves global patterns of mushroom evolution.</title>
        <authorList>
            <person name="Varga T."/>
            <person name="Krizsan K."/>
            <person name="Foldi C."/>
            <person name="Dima B."/>
            <person name="Sanchez-Garcia M."/>
            <person name="Sanchez-Ramirez S."/>
            <person name="Szollosi G.J."/>
            <person name="Szarkandi J.G."/>
            <person name="Papp V."/>
            <person name="Albert L."/>
            <person name="Andreopoulos W."/>
            <person name="Angelini C."/>
            <person name="Antonin V."/>
            <person name="Barry K.W."/>
            <person name="Bougher N.L."/>
            <person name="Buchanan P."/>
            <person name="Buyck B."/>
            <person name="Bense V."/>
            <person name="Catcheside P."/>
            <person name="Chovatia M."/>
            <person name="Cooper J."/>
            <person name="Damon W."/>
            <person name="Desjardin D."/>
            <person name="Finy P."/>
            <person name="Geml J."/>
            <person name="Haridas S."/>
            <person name="Hughes K."/>
            <person name="Justo A."/>
            <person name="Karasinski D."/>
            <person name="Kautmanova I."/>
            <person name="Kiss B."/>
            <person name="Kocsube S."/>
            <person name="Kotiranta H."/>
            <person name="LaButti K.M."/>
            <person name="Lechner B.E."/>
            <person name="Liimatainen K."/>
            <person name="Lipzen A."/>
            <person name="Lukacs Z."/>
            <person name="Mihaltcheva S."/>
            <person name="Morgado L.N."/>
            <person name="Niskanen T."/>
            <person name="Noordeloos M.E."/>
            <person name="Ohm R.A."/>
            <person name="Ortiz-Santana B."/>
            <person name="Ovrebo C."/>
            <person name="Racz N."/>
            <person name="Riley R."/>
            <person name="Savchenko A."/>
            <person name="Shiryaev A."/>
            <person name="Soop K."/>
            <person name="Spirin V."/>
            <person name="Szebenyi C."/>
            <person name="Tomsovsky M."/>
            <person name="Tulloss R.E."/>
            <person name="Uehling J."/>
            <person name="Grigoriev I.V."/>
            <person name="Vagvolgyi C."/>
            <person name="Papp T."/>
            <person name="Martin F.M."/>
            <person name="Miettinen O."/>
            <person name="Hibbett D.S."/>
            <person name="Nagy L.G."/>
        </authorList>
    </citation>
    <scope>NUCLEOTIDE SEQUENCE [LARGE SCALE GENOMIC DNA]</scope>
    <source>
        <strain evidence="1 2">FP101781</strain>
    </source>
</reference>
<proteinExistence type="predicted"/>
<protein>
    <submittedName>
        <fullName evidence="1">Uncharacterized protein</fullName>
    </submittedName>
</protein>
<accession>A0A4Y7SVG6</accession>
<dbReference type="EMBL" id="QPFP01000053">
    <property type="protein sequence ID" value="TEB25865.1"/>
    <property type="molecule type" value="Genomic_DNA"/>
</dbReference>
<keyword evidence="2" id="KW-1185">Reference proteome</keyword>
<sequence>MTSMSSPSGIRLHLKPESKHPFEYMDWVYSIVSTGTAPRYPPMPISGELLPSFGWALLPYGHSVSMGIRVCTHADRRLGGKLHTSGPTAKSSEISLATRWLHHHLGSGNDRGWFKMACTAFTPSGAGVKDASTQDQEATLLCATSCYIEIMKSIWVAKEDTYPKRSGEECVEWPKTSARKAVRQMK</sequence>
<gene>
    <name evidence="1" type="ORF">FA13DRAFT_1896440</name>
</gene>
<evidence type="ECO:0000313" key="1">
    <source>
        <dbReference type="EMBL" id="TEB25865.1"/>
    </source>
</evidence>
<comment type="caution">
    <text evidence="1">The sequence shown here is derived from an EMBL/GenBank/DDBJ whole genome shotgun (WGS) entry which is preliminary data.</text>
</comment>
<organism evidence="1 2">
    <name type="scientific">Coprinellus micaceus</name>
    <name type="common">Glistening ink-cap mushroom</name>
    <name type="synonym">Coprinus micaceus</name>
    <dbReference type="NCBI Taxonomy" id="71717"/>
    <lineage>
        <taxon>Eukaryota</taxon>
        <taxon>Fungi</taxon>
        <taxon>Dikarya</taxon>
        <taxon>Basidiomycota</taxon>
        <taxon>Agaricomycotina</taxon>
        <taxon>Agaricomycetes</taxon>
        <taxon>Agaricomycetidae</taxon>
        <taxon>Agaricales</taxon>
        <taxon>Agaricineae</taxon>
        <taxon>Psathyrellaceae</taxon>
        <taxon>Coprinellus</taxon>
    </lineage>
</organism>
<dbReference type="AlphaFoldDB" id="A0A4Y7SVG6"/>